<dbReference type="EMBL" id="GL348717">
    <property type="protein sequence ID" value="EFH53025.1"/>
    <property type="molecule type" value="Genomic_DNA"/>
</dbReference>
<keyword evidence="2" id="KW-1185">Reference proteome</keyword>
<sequence length="68" mass="8196">MHDTTYVEYLARYLVDFTRPELRCLSRKTHFCYPLLVKDALEFISKKGIERKDARPFCQTCEKDLQTY</sequence>
<evidence type="ECO:0000313" key="1">
    <source>
        <dbReference type="EMBL" id="EFH53025.1"/>
    </source>
</evidence>
<dbReference type="Proteomes" id="UP000008694">
    <property type="component" value="Unassembled WGS sequence"/>
</dbReference>
<evidence type="ECO:0000313" key="2">
    <source>
        <dbReference type="Proteomes" id="UP000008694"/>
    </source>
</evidence>
<dbReference type="AlphaFoldDB" id="D7LLU0"/>
<dbReference type="HOGENOM" id="CLU_2797413_0_0_1"/>
<protein>
    <submittedName>
        <fullName evidence="1">Uncharacterized protein</fullName>
    </submittedName>
</protein>
<gene>
    <name evidence="1" type="ORF">ARALYDRAFT_904369</name>
</gene>
<name>D7LLU0_ARALL</name>
<proteinExistence type="predicted"/>
<dbReference type="Gramene" id="scaffold_500073.1">
    <property type="protein sequence ID" value="scaffold_500073.1"/>
    <property type="gene ID" value="scaffold_500073.1"/>
</dbReference>
<accession>D7LLU0</accession>
<organism evidence="2">
    <name type="scientific">Arabidopsis lyrata subsp. lyrata</name>
    <name type="common">Lyre-leaved rock-cress</name>
    <dbReference type="NCBI Taxonomy" id="81972"/>
    <lineage>
        <taxon>Eukaryota</taxon>
        <taxon>Viridiplantae</taxon>
        <taxon>Streptophyta</taxon>
        <taxon>Embryophyta</taxon>
        <taxon>Tracheophyta</taxon>
        <taxon>Spermatophyta</taxon>
        <taxon>Magnoliopsida</taxon>
        <taxon>eudicotyledons</taxon>
        <taxon>Gunneridae</taxon>
        <taxon>Pentapetalae</taxon>
        <taxon>rosids</taxon>
        <taxon>malvids</taxon>
        <taxon>Brassicales</taxon>
        <taxon>Brassicaceae</taxon>
        <taxon>Camelineae</taxon>
        <taxon>Arabidopsis</taxon>
    </lineage>
</organism>
<reference evidence="2" key="1">
    <citation type="journal article" date="2011" name="Nat. Genet.">
        <title>The Arabidopsis lyrata genome sequence and the basis of rapid genome size change.</title>
        <authorList>
            <person name="Hu T.T."/>
            <person name="Pattyn P."/>
            <person name="Bakker E.G."/>
            <person name="Cao J."/>
            <person name="Cheng J.-F."/>
            <person name="Clark R.M."/>
            <person name="Fahlgren N."/>
            <person name="Fawcett J.A."/>
            <person name="Grimwood J."/>
            <person name="Gundlach H."/>
            <person name="Haberer G."/>
            <person name="Hollister J.D."/>
            <person name="Ossowski S."/>
            <person name="Ottilar R.P."/>
            <person name="Salamov A.A."/>
            <person name="Schneeberger K."/>
            <person name="Spannagl M."/>
            <person name="Wang X."/>
            <person name="Yang L."/>
            <person name="Nasrallah M.E."/>
            <person name="Bergelson J."/>
            <person name="Carrington J.C."/>
            <person name="Gaut B.S."/>
            <person name="Schmutz J."/>
            <person name="Mayer K.F.X."/>
            <person name="Van de Peer Y."/>
            <person name="Grigoriev I.V."/>
            <person name="Nordborg M."/>
            <person name="Weigel D."/>
            <person name="Guo Y.-L."/>
        </authorList>
    </citation>
    <scope>NUCLEOTIDE SEQUENCE [LARGE SCALE GENOMIC DNA]</scope>
    <source>
        <strain evidence="2">cv. MN47</strain>
    </source>
</reference>